<evidence type="ECO:0000313" key="3">
    <source>
        <dbReference type="EMBL" id="CAF1077658.1"/>
    </source>
</evidence>
<keyword evidence="6" id="KW-1185">Reference proteome</keyword>
<evidence type="ECO:0000256" key="1">
    <source>
        <dbReference type="SAM" id="MobiDB-lite"/>
    </source>
</evidence>
<sequence>MQTYQSSRGHAHRQPTPSYHQELHYPPHYSQERGYVGPNPHYYYPPQHDYAVQTSGESYIWAGASKAGQLADFLLRIGSNGLQAASALCSILG</sequence>
<dbReference type="Proteomes" id="UP000663829">
    <property type="component" value="Unassembled WGS sequence"/>
</dbReference>
<gene>
    <name evidence="3" type="ORF">GPM918_LOCUS17606</name>
    <name evidence="2" type="ORF">OVA965_LOCUS8350</name>
    <name evidence="5" type="ORF">SRO942_LOCUS17603</name>
    <name evidence="4" type="ORF">TMI583_LOCUS8346</name>
</gene>
<reference evidence="3" key="1">
    <citation type="submission" date="2021-02" db="EMBL/GenBank/DDBJ databases">
        <authorList>
            <person name="Nowell W R."/>
        </authorList>
    </citation>
    <scope>NUCLEOTIDE SEQUENCE</scope>
</reference>
<evidence type="ECO:0000313" key="4">
    <source>
        <dbReference type="EMBL" id="CAF3659955.1"/>
    </source>
</evidence>
<feature type="region of interest" description="Disordered" evidence="1">
    <location>
        <begin position="1"/>
        <end position="40"/>
    </location>
</feature>
<evidence type="ECO:0000313" key="6">
    <source>
        <dbReference type="Proteomes" id="UP000663829"/>
    </source>
</evidence>
<accession>A0A814MDA7</accession>
<dbReference type="Proteomes" id="UP000682733">
    <property type="component" value="Unassembled WGS sequence"/>
</dbReference>
<protein>
    <submittedName>
        <fullName evidence="3">Uncharacterized protein</fullName>
    </submittedName>
</protein>
<dbReference type="EMBL" id="CAJOBC010004881">
    <property type="protein sequence ID" value="CAF3843952.1"/>
    <property type="molecule type" value="Genomic_DNA"/>
</dbReference>
<dbReference type="EMBL" id="CAJNOK010002799">
    <property type="protein sequence ID" value="CAF0875472.1"/>
    <property type="molecule type" value="Genomic_DNA"/>
</dbReference>
<dbReference type="AlphaFoldDB" id="A0A814MDA7"/>
<dbReference type="Proteomes" id="UP000677228">
    <property type="component" value="Unassembled WGS sequence"/>
</dbReference>
<comment type="caution">
    <text evidence="3">The sequence shown here is derived from an EMBL/GenBank/DDBJ whole genome shotgun (WGS) entry which is preliminary data.</text>
</comment>
<name>A0A814MDA7_9BILA</name>
<dbReference type="Proteomes" id="UP000681722">
    <property type="component" value="Unassembled WGS sequence"/>
</dbReference>
<organism evidence="3 6">
    <name type="scientific">Didymodactylos carnosus</name>
    <dbReference type="NCBI Taxonomy" id="1234261"/>
    <lineage>
        <taxon>Eukaryota</taxon>
        <taxon>Metazoa</taxon>
        <taxon>Spiralia</taxon>
        <taxon>Gnathifera</taxon>
        <taxon>Rotifera</taxon>
        <taxon>Eurotatoria</taxon>
        <taxon>Bdelloidea</taxon>
        <taxon>Philodinida</taxon>
        <taxon>Philodinidae</taxon>
        <taxon>Didymodactylos</taxon>
    </lineage>
</organism>
<evidence type="ECO:0000313" key="5">
    <source>
        <dbReference type="EMBL" id="CAF3843952.1"/>
    </source>
</evidence>
<dbReference type="EMBL" id="CAJNOQ010004881">
    <property type="protein sequence ID" value="CAF1077658.1"/>
    <property type="molecule type" value="Genomic_DNA"/>
</dbReference>
<dbReference type="EMBL" id="CAJOBA010002800">
    <property type="protein sequence ID" value="CAF3659955.1"/>
    <property type="molecule type" value="Genomic_DNA"/>
</dbReference>
<evidence type="ECO:0000313" key="2">
    <source>
        <dbReference type="EMBL" id="CAF0875472.1"/>
    </source>
</evidence>
<proteinExistence type="predicted"/>